<feature type="compositionally biased region" description="Polar residues" evidence="1">
    <location>
        <begin position="1"/>
        <end position="10"/>
    </location>
</feature>
<proteinExistence type="predicted"/>
<accession>A0A9W4XRH8</accession>
<name>A0A9W4XRH8_9PLEO</name>
<evidence type="ECO:0000313" key="3">
    <source>
        <dbReference type="Proteomes" id="UP001152607"/>
    </source>
</evidence>
<organism evidence="2 3">
    <name type="scientific">Periconia digitata</name>
    <dbReference type="NCBI Taxonomy" id="1303443"/>
    <lineage>
        <taxon>Eukaryota</taxon>
        <taxon>Fungi</taxon>
        <taxon>Dikarya</taxon>
        <taxon>Ascomycota</taxon>
        <taxon>Pezizomycotina</taxon>
        <taxon>Dothideomycetes</taxon>
        <taxon>Pleosporomycetidae</taxon>
        <taxon>Pleosporales</taxon>
        <taxon>Massarineae</taxon>
        <taxon>Periconiaceae</taxon>
        <taxon>Periconia</taxon>
    </lineage>
</organism>
<protein>
    <submittedName>
        <fullName evidence="2">Uncharacterized protein</fullName>
    </submittedName>
</protein>
<feature type="compositionally biased region" description="Polar residues" evidence="1">
    <location>
        <begin position="33"/>
        <end position="50"/>
    </location>
</feature>
<reference evidence="2" key="1">
    <citation type="submission" date="2023-01" db="EMBL/GenBank/DDBJ databases">
        <authorList>
            <person name="Van Ghelder C."/>
            <person name="Rancurel C."/>
        </authorList>
    </citation>
    <scope>NUCLEOTIDE SEQUENCE</scope>
    <source>
        <strain evidence="2">CNCM I-4278</strain>
    </source>
</reference>
<evidence type="ECO:0000313" key="2">
    <source>
        <dbReference type="EMBL" id="CAI6308403.1"/>
    </source>
</evidence>
<sequence length="56" mass="6349">MTRYLSSSHQAGKENTCHLVLKDEPDQREPSSILANTNREIGTGNLLTNQELRRPK</sequence>
<dbReference type="EMBL" id="CAOQHR010000002">
    <property type="protein sequence ID" value="CAI6308403.1"/>
    <property type="molecule type" value="Genomic_DNA"/>
</dbReference>
<comment type="caution">
    <text evidence="2">The sequence shown here is derived from an EMBL/GenBank/DDBJ whole genome shotgun (WGS) entry which is preliminary data.</text>
</comment>
<dbReference type="AlphaFoldDB" id="A0A9W4XRH8"/>
<dbReference type="Proteomes" id="UP001152607">
    <property type="component" value="Unassembled WGS sequence"/>
</dbReference>
<feature type="region of interest" description="Disordered" evidence="1">
    <location>
        <begin position="1"/>
        <end position="56"/>
    </location>
</feature>
<keyword evidence="3" id="KW-1185">Reference proteome</keyword>
<feature type="compositionally biased region" description="Basic and acidic residues" evidence="1">
    <location>
        <begin position="11"/>
        <end position="29"/>
    </location>
</feature>
<evidence type="ECO:0000256" key="1">
    <source>
        <dbReference type="SAM" id="MobiDB-lite"/>
    </source>
</evidence>
<gene>
    <name evidence="2" type="ORF">PDIGIT_LOCUS3115</name>
</gene>